<accession>A0A921SRU2</accession>
<protein>
    <submittedName>
        <fullName evidence="10">MFS transporter</fullName>
    </submittedName>
</protein>
<evidence type="ECO:0000256" key="4">
    <source>
        <dbReference type="ARBA" id="ARBA00022519"/>
    </source>
</evidence>
<keyword evidence="5 8" id="KW-0812">Transmembrane</keyword>
<evidence type="ECO:0000256" key="5">
    <source>
        <dbReference type="ARBA" id="ARBA00022692"/>
    </source>
</evidence>
<dbReference type="Gene3D" id="1.20.1250.20">
    <property type="entry name" value="MFS general substrate transporter like domains"/>
    <property type="match status" value="2"/>
</dbReference>
<feature type="transmembrane region" description="Helical" evidence="8">
    <location>
        <begin position="272"/>
        <end position="292"/>
    </location>
</feature>
<evidence type="ECO:0000256" key="3">
    <source>
        <dbReference type="ARBA" id="ARBA00022475"/>
    </source>
</evidence>
<dbReference type="Pfam" id="PF12832">
    <property type="entry name" value="MFS_1_like"/>
    <property type="match status" value="1"/>
</dbReference>
<evidence type="ECO:0000256" key="6">
    <source>
        <dbReference type="ARBA" id="ARBA00022989"/>
    </source>
</evidence>
<organism evidence="10 11">
    <name type="scientific">Pseudoflavonifractor capillosus</name>
    <dbReference type="NCBI Taxonomy" id="106588"/>
    <lineage>
        <taxon>Bacteria</taxon>
        <taxon>Bacillati</taxon>
        <taxon>Bacillota</taxon>
        <taxon>Clostridia</taxon>
        <taxon>Eubacteriales</taxon>
        <taxon>Oscillospiraceae</taxon>
        <taxon>Pseudoflavonifractor</taxon>
    </lineage>
</organism>
<keyword evidence="2" id="KW-0813">Transport</keyword>
<reference evidence="10" key="2">
    <citation type="submission" date="2021-09" db="EMBL/GenBank/DDBJ databases">
        <authorList>
            <person name="Gilroy R."/>
        </authorList>
    </citation>
    <scope>NUCLEOTIDE SEQUENCE</scope>
    <source>
        <strain evidence="10">CHK179-5677</strain>
    </source>
</reference>
<evidence type="ECO:0000256" key="1">
    <source>
        <dbReference type="ARBA" id="ARBA00004429"/>
    </source>
</evidence>
<evidence type="ECO:0000313" key="10">
    <source>
        <dbReference type="EMBL" id="HJG85673.1"/>
    </source>
</evidence>
<dbReference type="GO" id="GO:0030395">
    <property type="term" value="F:lactose binding"/>
    <property type="evidence" value="ECO:0007669"/>
    <property type="project" value="TreeGrafter"/>
</dbReference>
<feature type="transmembrane region" description="Helical" evidence="8">
    <location>
        <begin position="207"/>
        <end position="230"/>
    </location>
</feature>
<reference evidence="10" key="1">
    <citation type="journal article" date="2021" name="PeerJ">
        <title>Extensive microbial diversity within the chicken gut microbiome revealed by metagenomics and culture.</title>
        <authorList>
            <person name="Gilroy R."/>
            <person name="Ravi A."/>
            <person name="Getino M."/>
            <person name="Pursley I."/>
            <person name="Horton D.L."/>
            <person name="Alikhan N.F."/>
            <person name="Baker D."/>
            <person name="Gharbi K."/>
            <person name="Hall N."/>
            <person name="Watson M."/>
            <person name="Adriaenssens E.M."/>
            <person name="Foster-Nyarko E."/>
            <person name="Jarju S."/>
            <person name="Secka A."/>
            <person name="Antonio M."/>
            <person name="Oren A."/>
            <person name="Chaudhuri R.R."/>
            <person name="La Ragione R."/>
            <person name="Hildebrand F."/>
            <person name="Pallen M.J."/>
        </authorList>
    </citation>
    <scope>NUCLEOTIDE SEQUENCE</scope>
    <source>
        <strain evidence="10">CHK179-5677</strain>
    </source>
</reference>
<feature type="transmembrane region" description="Helical" evidence="8">
    <location>
        <begin position="159"/>
        <end position="180"/>
    </location>
</feature>
<feature type="transmembrane region" description="Helical" evidence="8">
    <location>
        <begin position="37"/>
        <end position="59"/>
    </location>
</feature>
<dbReference type="PANTHER" id="PTHR23522:SF10">
    <property type="entry name" value="3-PHENYLPROPIONIC ACID TRANSPORTER-RELATED"/>
    <property type="match status" value="1"/>
</dbReference>
<evidence type="ECO:0000259" key="9">
    <source>
        <dbReference type="Pfam" id="PF12832"/>
    </source>
</evidence>
<sequence>MTRHLERRILLLQILLGMVCCTSLSFLSLLLSRFGFSNFRIGLVMTAAACSTSLAKPCWGVFTDRVPCTRRILVLTLALGIVSFTLLGIMGGKSKGAAVVFVLLVEITTGCMMGVVDSWIAKLIGTGRRINYGLTRAGISGAYAVSAACFGSVLDKYGVLPGAAALFVLLGLIALTVRGIPYPEERQEKKTYSLRRGAGQLLRSRPYLVLLAVYFLSTLTACAIDSFLSLRILELGGSERHVGYALFITTAFEIPAMVCYSRLRRATGKSPAFFIALSVFFYGVKCLATGLAPSYPCVIGLCSLQMLAFGIFKPAILDYLIQIVDVEYIGATQMLTCALGESLSAILGNVLNGALADRFSVGGMMTIVSSFAFLGALAMAVSMRADRAKIANK</sequence>
<evidence type="ECO:0000256" key="2">
    <source>
        <dbReference type="ARBA" id="ARBA00022448"/>
    </source>
</evidence>
<feature type="transmembrane region" description="Helical" evidence="8">
    <location>
        <begin position="71"/>
        <end position="91"/>
    </location>
</feature>
<feature type="transmembrane region" description="Helical" evidence="8">
    <location>
        <begin position="9"/>
        <end position="31"/>
    </location>
</feature>
<dbReference type="GO" id="GO:0015528">
    <property type="term" value="F:lactose:proton symporter activity"/>
    <property type="evidence" value="ECO:0007669"/>
    <property type="project" value="TreeGrafter"/>
</dbReference>
<dbReference type="EMBL" id="DYUC01000011">
    <property type="protein sequence ID" value="HJG85673.1"/>
    <property type="molecule type" value="Genomic_DNA"/>
</dbReference>
<comment type="subcellular location">
    <subcellularLocation>
        <location evidence="1">Cell inner membrane</location>
        <topology evidence="1">Multi-pass membrane protein</topology>
    </subcellularLocation>
</comment>
<dbReference type="RefSeq" id="WP_304247311.1">
    <property type="nucleotide sequence ID" value="NZ_DYUC01000011.1"/>
</dbReference>
<feature type="transmembrane region" description="Helical" evidence="8">
    <location>
        <begin position="242"/>
        <end position="260"/>
    </location>
</feature>
<evidence type="ECO:0000256" key="7">
    <source>
        <dbReference type="ARBA" id="ARBA00023136"/>
    </source>
</evidence>
<keyword evidence="7 8" id="KW-0472">Membrane</keyword>
<name>A0A921SRU2_9FIRM</name>
<dbReference type="InterPro" id="IPR036259">
    <property type="entry name" value="MFS_trans_sf"/>
</dbReference>
<dbReference type="InterPro" id="IPR024989">
    <property type="entry name" value="MFS_assoc_dom"/>
</dbReference>
<dbReference type="SUPFAM" id="SSF103473">
    <property type="entry name" value="MFS general substrate transporter"/>
    <property type="match status" value="1"/>
</dbReference>
<keyword evidence="4" id="KW-0997">Cell inner membrane</keyword>
<feature type="transmembrane region" description="Helical" evidence="8">
    <location>
        <begin position="97"/>
        <end position="121"/>
    </location>
</feature>
<feature type="domain" description="Major facilitator superfamily associated" evidence="9">
    <location>
        <begin position="24"/>
        <end position="360"/>
    </location>
</feature>
<dbReference type="PANTHER" id="PTHR23522">
    <property type="entry name" value="BLL5896 PROTEIN"/>
    <property type="match status" value="1"/>
</dbReference>
<dbReference type="AlphaFoldDB" id="A0A921SRU2"/>
<evidence type="ECO:0000313" key="11">
    <source>
        <dbReference type="Proteomes" id="UP000760668"/>
    </source>
</evidence>
<feature type="transmembrane region" description="Helical" evidence="8">
    <location>
        <begin position="133"/>
        <end position="153"/>
    </location>
</feature>
<keyword evidence="3" id="KW-1003">Cell membrane</keyword>
<feature type="transmembrane region" description="Helical" evidence="8">
    <location>
        <begin position="359"/>
        <end position="383"/>
    </location>
</feature>
<evidence type="ECO:0000256" key="8">
    <source>
        <dbReference type="SAM" id="Phobius"/>
    </source>
</evidence>
<dbReference type="Proteomes" id="UP000760668">
    <property type="component" value="Unassembled WGS sequence"/>
</dbReference>
<proteinExistence type="predicted"/>
<dbReference type="GO" id="GO:0005886">
    <property type="term" value="C:plasma membrane"/>
    <property type="evidence" value="ECO:0007669"/>
    <property type="project" value="UniProtKB-SubCell"/>
</dbReference>
<comment type="caution">
    <text evidence="10">The sequence shown here is derived from an EMBL/GenBank/DDBJ whole genome shotgun (WGS) entry which is preliminary data.</text>
</comment>
<keyword evidence="6 8" id="KW-1133">Transmembrane helix</keyword>
<gene>
    <name evidence="10" type="ORF">K8V01_01380</name>
</gene>